<gene>
    <name evidence="5" type="ORF">FME95_01200</name>
</gene>
<dbReference type="PANTHER" id="PTHR43156:SF2">
    <property type="entry name" value="STAGE II SPORULATION PROTEIN E"/>
    <property type="match status" value="1"/>
</dbReference>
<dbReference type="PANTHER" id="PTHR43156">
    <property type="entry name" value="STAGE II SPORULATION PROTEIN E-RELATED"/>
    <property type="match status" value="1"/>
</dbReference>
<dbReference type="FunFam" id="3.40.50.2300:FF:000301">
    <property type="entry name" value="Response regulator receiver"/>
    <property type="match status" value="1"/>
</dbReference>
<dbReference type="InterPro" id="IPR049510">
    <property type="entry name" value="RssB-like_REC"/>
</dbReference>
<accession>A0A5C8Z7J7</accession>
<sequence length="395" mass="43841">MTTKDSTLLIVEDEPALRQSLVAFLEDSGYRILQAENGSDGLAVFEQKRPDLVICDLRMPGIDGLELLKRISNASACTPVILLSGVGDMKDVVDAMRLGAADYLIKPVVDLRVLECAIDRAIDRSCLLQENIQYRQKLEQRNKELQEHVDRLKLDLQAGRAVQQQLLPSEPLLIADYRISFDMEPSSYLSGDLVDYFKLSDDVFVFYIADVSGHGASSALITLLIQNQISLLLSHYNSGACAAVLNPSELLSQINQELLKTDTSKHATLFYAVFDIVKHSLTYASAACFPGPIICTEQKCEMLEPEGLAVGLFEDATYSNQTLDMTGVQSIVLLSDGMFELMDEPSLAEKEARLLEIAGQPDHTMHHYLSELRNNGKTKHAPDDITVLTVEKYRN</sequence>
<evidence type="ECO:0000259" key="4">
    <source>
        <dbReference type="PROSITE" id="PS50110"/>
    </source>
</evidence>
<feature type="modified residue" description="4-aspartylphosphate" evidence="2">
    <location>
        <position position="56"/>
    </location>
</feature>
<dbReference type="InterPro" id="IPR001932">
    <property type="entry name" value="PPM-type_phosphatase-like_dom"/>
</dbReference>
<dbReference type="InterPro" id="IPR036457">
    <property type="entry name" value="PPM-type-like_dom_sf"/>
</dbReference>
<dbReference type="Gene3D" id="3.40.50.2300">
    <property type="match status" value="1"/>
</dbReference>
<dbReference type="OrthoDB" id="6399952at2"/>
<protein>
    <submittedName>
        <fullName evidence="5">Response regulator</fullName>
    </submittedName>
</protein>
<dbReference type="Gene3D" id="3.60.40.10">
    <property type="entry name" value="PPM-type phosphatase domain"/>
    <property type="match status" value="1"/>
</dbReference>
<feature type="coiled-coil region" evidence="3">
    <location>
        <begin position="128"/>
        <end position="155"/>
    </location>
</feature>
<evidence type="ECO:0000256" key="1">
    <source>
        <dbReference type="ARBA" id="ARBA00022801"/>
    </source>
</evidence>
<reference evidence="5 6" key="1">
    <citation type="submission" date="2019-07" db="EMBL/GenBank/DDBJ databases">
        <title>Reinekea sp. strain SSH23 genome sequencing and assembly.</title>
        <authorList>
            <person name="Kim I."/>
        </authorList>
    </citation>
    <scope>NUCLEOTIDE SEQUENCE [LARGE SCALE GENOMIC DNA]</scope>
    <source>
        <strain evidence="5 6">SSH23</strain>
    </source>
</reference>
<name>A0A5C8Z7J7_9GAMM</name>
<dbReference type="AlphaFoldDB" id="A0A5C8Z7J7"/>
<evidence type="ECO:0000256" key="2">
    <source>
        <dbReference type="PROSITE-ProRule" id="PRU00169"/>
    </source>
</evidence>
<evidence type="ECO:0000256" key="3">
    <source>
        <dbReference type="SAM" id="Coils"/>
    </source>
</evidence>
<evidence type="ECO:0000313" key="6">
    <source>
        <dbReference type="Proteomes" id="UP000321764"/>
    </source>
</evidence>
<dbReference type="RefSeq" id="WP_147712396.1">
    <property type="nucleotide sequence ID" value="NZ_VKAD01000001.1"/>
</dbReference>
<evidence type="ECO:0000313" key="5">
    <source>
        <dbReference type="EMBL" id="TXR53218.1"/>
    </source>
</evidence>
<keyword evidence="6" id="KW-1185">Reference proteome</keyword>
<dbReference type="PROSITE" id="PS50110">
    <property type="entry name" value="RESPONSE_REGULATORY"/>
    <property type="match status" value="1"/>
</dbReference>
<dbReference type="Proteomes" id="UP000321764">
    <property type="component" value="Unassembled WGS sequence"/>
</dbReference>
<dbReference type="InterPro" id="IPR011006">
    <property type="entry name" value="CheY-like_superfamily"/>
</dbReference>
<dbReference type="SMART" id="SM00331">
    <property type="entry name" value="PP2C_SIG"/>
    <property type="match status" value="1"/>
</dbReference>
<feature type="domain" description="Response regulatory" evidence="4">
    <location>
        <begin position="7"/>
        <end position="121"/>
    </location>
</feature>
<dbReference type="SUPFAM" id="SSF52172">
    <property type="entry name" value="CheY-like"/>
    <property type="match status" value="1"/>
</dbReference>
<dbReference type="Pfam" id="PF00072">
    <property type="entry name" value="Response_reg"/>
    <property type="match status" value="1"/>
</dbReference>
<dbReference type="CDD" id="cd17555">
    <property type="entry name" value="REC_RssB-like"/>
    <property type="match status" value="1"/>
</dbReference>
<dbReference type="GO" id="GO:0000160">
    <property type="term" value="P:phosphorelay signal transduction system"/>
    <property type="evidence" value="ECO:0007669"/>
    <property type="project" value="InterPro"/>
</dbReference>
<dbReference type="Pfam" id="PF07228">
    <property type="entry name" value="SpoIIE"/>
    <property type="match status" value="1"/>
</dbReference>
<proteinExistence type="predicted"/>
<dbReference type="Gene3D" id="1.20.5.390">
    <property type="entry name" value="L1 transposable element, trimerization domain"/>
    <property type="match status" value="1"/>
</dbReference>
<keyword evidence="2" id="KW-0597">Phosphoprotein</keyword>
<dbReference type="InterPro" id="IPR001789">
    <property type="entry name" value="Sig_transdc_resp-reg_receiver"/>
</dbReference>
<comment type="caution">
    <text evidence="5">The sequence shown here is derived from an EMBL/GenBank/DDBJ whole genome shotgun (WGS) entry which is preliminary data.</text>
</comment>
<keyword evidence="1" id="KW-0378">Hydrolase</keyword>
<dbReference type="SMART" id="SM00448">
    <property type="entry name" value="REC"/>
    <property type="match status" value="1"/>
</dbReference>
<dbReference type="InterPro" id="IPR052016">
    <property type="entry name" value="Bact_Sigma-Reg"/>
</dbReference>
<keyword evidence="3" id="KW-0175">Coiled coil</keyword>
<dbReference type="GO" id="GO:0016791">
    <property type="term" value="F:phosphatase activity"/>
    <property type="evidence" value="ECO:0007669"/>
    <property type="project" value="TreeGrafter"/>
</dbReference>
<organism evidence="5 6">
    <name type="scientific">Reinekea thalattae</name>
    <dbReference type="NCBI Taxonomy" id="2593301"/>
    <lineage>
        <taxon>Bacteria</taxon>
        <taxon>Pseudomonadati</taxon>
        <taxon>Pseudomonadota</taxon>
        <taxon>Gammaproteobacteria</taxon>
        <taxon>Oceanospirillales</taxon>
        <taxon>Saccharospirillaceae</taxon>
        <taxon>Reinekea</taxon>
    </lineage>
</organism>
<dbReference type="EMBL" id="VKAD01000001">
    <property type="protein sequence ID" value="TXR53218.1"/>
    <property type="molecule type" value="Genomic_DNA"/>
</dbReference>